<evidence type="ECO:0000259" key="1">
    <source>
        <dbReference type="PROSITE" id="PS51464"/>
    </source>
</evidence>
<evidence type="ECO:0000313" key="3">
    <source>
        <dbReference type="Proteomes" id="UP001298681"/>
    </source>
</evidence>
<keyword evidence="3" id="KW-1185">Reference proteome</keyword>
<reference evidence="2 3" key="1">
    <citation type="submission" date="2022-01" db="EMBL/GenBank/DDBJ databases">
        <title>Collection of gut derived symbiotic bacterial strains cultured from healthy donors.</title>
        <authorList>
            <person name="Lin H."/>
            <person name="Kohout C."/>
            <person name="Waligurski E."/>
            <person name="Pamer E.G."/>
        </authorList>
    </citation>
    <scope>NUCLEOTIDE SEQUENCE [LARGE SCALE GENOMIC DNA]</scope>
    <source>
        <strain evidence="2 3">DFI.7.58</strain>
    </source>
</reference>
<proteinExistence type="predicted"/>
<dbReference type="RefSeq" id="WP_191362963.1">
    <property type="nucleotide sequence ID" value="NZ_JAKNHQ010000006.1"/>
</dbReference>
<dbReference type="EMBL" id="JAKNHQ010000006">
    <property type="protein sequence ID" value="MCG4610482.1"/>
    <property type="molecule type" value="Genomic_DNA"/>
</dbReference>
<dbReference type="Pfam" id="PF13580">
    <property type="entry name" value="SIS_2"/>
    <property type="match status" value="1"/>
</dbReference>
<dbReference type="PANTHER" id="PTHR30390">
    <property type="entry name" value="SEDOHEPTULOSE 7-PHOSPHATE ISOMERASE / DNAA INITIATOR-ASSOCIATING FACTOR FOR REPLICATION INITIATION"/>
    <property type="match status" value="1"/>
</dbReference>
<dbReference type="Proteomes" id="UP001298681">
    <property type="component" value="Unassembled WGS sequence"/>
</dbReference>
<protein>
    <submittedName>
        <fullName evidence="2">SIS domain-containing protein</fullName>
    </submittedName>
</protein>
<comment type="caution">
    <text evidence="2">The sequence shown here is derived from an EMBL/GenBank/DDBJ whole genome shotgun (WGS) entry which is preliminary data.</text>
</comment>
<dbReference type="InterPro" id="IPR035461">
    <property type="entry name" value="GmhA/DiaA"/>
</dbReference>
<organism evidence="2 3">
    <name type="scientific">Anaeromassilibacillus senegalensis</name>
    <dbReference type="NCBI Taxonomy" id="1673717"/>
    <lineage>
        <taxon>Bacteria</taxon>
        <taxon>Bacillati</taxon>
        <taxon>Bacillota</taxon>
        <taxon>Clostridia</taxon>
        <taxon>Eubacteriales</taxon>
        <taxon>Acutalibacteraceae</taxon>
        <taxon>Anaeromassilibacillus</taxon>
    </lineage>
</organism>
<dbReference type="PANTHER" id="PTHR30390:SF6">
    <property type="entry name" value="DNAA INITIATOR-ASSOCIATING PROTEIN DIAA"/>
    <property type="match status" value="1"/>
</dbReference>
<dbReference type="InterPro" id="IPR050099">
    <property type="entry name" value="SIS_GmhA/DiaA_subfam"/>
</dbReference>
<feature type="domain" description="SIS" evidence="1">
    <location>
        <begin position="33"/>
        <end position="215"/>
    </location>
</feature>
<dbReference type="CDD" id="cd05006">
    <property type="entry name" value="SIS_GmhA"/>
    <property type="match status" value="1"/>
</dbReference>
<sequence length="215" mass="22985">MNTRTQQITQEFYSLHPDLSFLQEELLKTFQLLSDTFRAGGKLLICGNGGSSADSEHIVGELMKGFLLKRPLSIGKKAAFSELFGAEGAAIADALQGALPTISLSTHTALNTAFANDVEPSLIFAQQVLGYAQRGDVLLGISTSGNSKNVCAAAMTARVCGAKVIALTGQGGGQLVKLADRALMAPDTRTFRVQEYHLAIYHYLCAAIESELFEQ</sequence>
<evidence type="ECO:0000313" key="2">
    <source>
        <dbReference type="EMBL" id="MCG4610482.1"/>
    </source>
</evidence>
<dbReference type="PROSITE" id="PS51464">
    <property type="entry name" value="SIS"/>
    <property type="match status" value="1"/>
</dbReference>
<name>A0ABS9MI37_9FIRM</name>
<gene>
    <name evidence="2" type="ORF">L0P57_05990</name>
</gene>
<dbReference type="SUPFAM" id="SSF53697">
    <property type="entry name" value="SIS domain"/>
    <property type="match status" value="1"/>
</dbReference>
<accession>A0ABS9MI37</accession>
<dbReference type="Gene3D" id="3.40.50.10490">
    <property type="entry name" value="Glucose-6-phosphate isomerase like protein, domain 1"/>
    <property type="match status" value="1"/>
</dbReference>
<dbReference type="InterPro" id="IPR046348">
    <property type="entry name" value="SIS_dom_sf"/>
</dbReference>
<dbReference type="InterPro" id="IPR001347">
    <property type="entry name" value="SIS_dom"/>
</dbReference>